<dbReference type="EMBL" id="OBEG01000003">
    <property type="protein sequence ID" value="SNY85918.1"/>
    <property type="molecule type" value="Genomic_DNA"/>
</dbReference>
<dbReference type="PANTHER" id="PTHR21310">
    <property type="entry name" value="AMINOGLYCOSIDE PHOSPHOTRANSFERASE-RELATED-RELATED"/>
    <property type="match status" value="1"/>
</dbReference>
<accession>A0A285LLY2</accession>
<dbReference type="PANTHER" id="PTHR21310:SF40">
    <property type="entry name" value="AMINOGLYCOSIDE PHOSPHOTRANSFERASE DOMAIN-CONTAINING PROTEIN-RELATED"/>
    <property type="match status" value="1"/>
</dbReference>
<evidence type="ECO:0000313" key="3">
    <source>
        <dbReference type="Proteomes" id="UP000219565"/>
    </source>
</evidence>
<dbReference type="Proteomes" id="UP000219565">
    <property type="component" value="Unassembled WGS sequence"/>
</dbReference>
<dbReference type="InterPro" id="IPR011009">
    <property type="entry name" value="Kinase-like_dom_sf"/>
</dbReference>
<name>A0A285LLY2_9NOCA</name>
<dbReference type="Gene3D" id="3.90.1200.10">
    <property type="match status" value="1"/>
</dbReference>
<dbReference type="Pfam" id="PF01636">
    <property type="entry name" value="APH"/>
    <property type="match status" value="1"/>
</dbReference>
<organism evidence="2 3">
    <name type="scientific">Nocardia amikacinitolerans</name>
    <dbReference type="NCBI Taxonomy" id="756689"/>
    <lineage>
        <taxon>Bacteria</taxon>
        <taxon>Bacillati</taxon>
        <taxon>Actinomycetota</taxon>
        <taxon>Actinomycetes</taxon>
        <taxon>Mycobacteriales</taxon>
        <taxon>Nocardiaceae</taxon>
        <taxon>Nocardia</taxon>
    </lineage>
</organism>
<dbReference type="OrthoDB" id="3723194at2"/>
<sequence length="296" mass="32857">MSGPTRTPEEAVRAACALVGISTTGLTPIKVAENATYRLPSEQIVVRVAKPGQQAAAQRELQVAMWLEASGLPAVRPAHTTSDLVMVGDRPVTFWQELPAHRGGTEREIALALRKLHSLPPPPFLTEVAPFVRLAERIDAAHTLPARDRQWMREHLEDLRSGWEELPKGLPWGPIHGDAWEGNVVTTVEELTLFIDLERASVGPPEWDLTSTAIKHSSFGWITAERYAAFCDAYGHDVTTWSGFALLRDIREMRMTCMAVQVAGTRPDHARQAQHRVDCLLGRFGSRPWPGWESIA</sequence>
<dbReference type="SUPFAM" id="SSF56112">
    <property type="entry name" value="Protein kinase-like (PK-like)"/>
    <property type="match status" value="1"/>
</dbReference>
<feature type="domain" description="Aminoglycoside phosphotransferase" evidence="1">
    <location>
        <begin position="28"/>
        <end position="244"/>
    </location>
</feature>
<dbReference type="STRING" id="1379680.GCA_001612615_03266"/>
<keyword evidence="3" id="KW-1185">Reference proteome</keyword>
<keyword evidence="2" id="KW-0808">Transferase</keyword>
<evidence type="ECO:0000259" key="1">
    <source>
        <dbReference type="Pfam" id="PF01636"/>
    </source>
</evidence>
<dbReference type="InterPro" id="IPR002575">
    <property type="entry name" value="Aminoglycoside_PTrfase"/>
</dbReference>
<evidence type="ECO:0000313" key="2">
    <source>
        <dbReference type="EMBL" id="SNY85918.1"/>
    </source>
</evidence>
<reference evidence="2 3" key="1">
    <citation type="submission" date="2017-09" db="EMBL/GenBank/DDBJ databases">
        <authorList>
            <person name="Ehlers B."/>
            <person name="Leendertz F.H."/>
        </authorList>
    </citation>
    <scope>NUCLEOTIDE SEQUENCE [LARGE SCALE GENOMIC DNA]</scope>
    <source>
        <strain evidence="2 3">DSM 45537</strain>
    </source>
</reference>
<dbReference type="GO" id="GO:0016740">
    <property type="term" value="F:transferase activity"/>
    <property type="evidence" value="ECO:0007669"/>
    <property type="project" value="UniProtKB-KW"/>
</dbReference>
<protein>
    <submittedName>
        <fullName evidence="2">Phosphotransferase enzyme family protein</fullName>
    </submittedName>
</protein>
<gene>
    <name evidence="2" type="ORF">SAMN04244553_3794</name>
</gene>
<dbReference type="AlphaFoldDB" id="A0A285LLY2"/>
<dbReference type="InterPro" id="IPR051678">
    <property type="entry name" value="AGP_Transferase"/>
</dbReference>
<proteinExistence type="predicted"/>